<feature type="domain" description="DUF6471" evidence="2">
    <location>
        <begin position="10"/>
        <end position="69"/>
    </location>
</feature>
<keyword evidence="4" id="KW-1185">Reference proteome</keyword>
<dbReference type="RefSeq" id="WP_157697610.1">
    <property type="nucleotide sequence ID" value="NZ_FCOX02000029.1"/>
</dbReference>
<accession>A0A158D9Z4</accession>
<dbReference type="Proteomes" id="UP000071859">
    <property type="component" value="Unassembled WGS sequence"/>
</dbReference>
<gene>
    <name evidence="3" type="ORF">AWB78_04918</name>
</gene>
<feature type="region of interest" description="Disordered" evidence="1">
    <location>
        <begin position="85"/>
        <end position="129"/>
    </location>
</feature>
<dbReference type="Pfam" id="PF20075">
    <property type="entry name" value="DUF6471"/>
    <property type="match status" value="1"/>
</dbReference>
<evidence type="ECO:0000256" key="1">
    <source>
        <dbReference type="SAM" id="MobiDB-lite"/>
    </source>
</evidence>
<organism evidence="3 4">
    <name type="scientific">Caballeronia calidae</name>
    <dbReference type="NCBI Taxonomy" id="1777139"/>
    <lineage>
        <taxon>Bacteria</taxon>
        <taxon>Pseudomonadati</taxon>
        <taxon>Pseudomonadota</taxon>
        <taxon>Betaproteobacteria</taxon>
        <taxon>Burkholderiales</taxon>
        <taxon>Burkholderiaceae</taxon>
        <taxon>Caballeronia</taxon>
    </lineage>
</organism>
<dbReference type="OrthoDB" id="9009595at2"/>
<evidence type="ECO:0000313" key="4">
    <source>
        <dbReference type="Proteomes" id="UP000071859"/>
    </source>
</evidence>
<name>A0A158D9Z4_9BURK</name>
<dbReference type="AlphaFoldDB" id="A0A158D9Z4"/>
<proteinExistence type="predicted"/>
<dbReference type="InterPro" id="IPR045526">
    <property type="entry name" value="DUF6471"/>
</dbReference>
<feature type="compositionally biased region" description="Basic and acidic residues" evidence="1">
    <location>
        <begin position="92"/>
        <end position="104"/>
    </location>
</feature>
<evidence type="ECO:0000259" key="2">
    <source>
        <dbReference type="Pfam" id="PF20075"/>
    </source>
</evidence>
<protein>
    <recommendedName>
        <fullName evidence="2">DUF6471 domain-containing protein</fullName>
    </recommendedName>
</protein>
<evidence type="ECO:0000313" key="3">
    <source>
        <dbReference type="EMBL" id="SAK91389.1"/>
    </source>
</evidence>
<comment type="caution">
    <text evidence="3">The sequence shown here is derived from an EMBL/GenBank/DDBJ whole genome shotgun (WGS) entry which is preliminary data.</text>
</comment>
<dbReference type="EMBL" id="FCOX02000029">
    <property type="protein sequence ID" value="SAK91389.1"/>
    <property type="molecule type" value="Genomic_DNA"/>
</dbReference>
<reference evidence="3" key="1">
    <citation type="submission" date="2016-01" db="EMBL/GenBank/DDBJ databases">
        <authorList>
            <person name="Peeters C."/>
        </authorList>
    </citation>
    <scope>NUCLEOTIDE SEQUENCE</scope>
    <source>
        <strain evidence="3">LMG 29321</strain>
    </source>
</reference>
<sequence length="129" mass="14097">MSKDDQYMIGAKNILRGVMVTKGVSFIRLSELLSADGVDEAPRSIAAKVNRGKFTFAYFLRCMSVLGMDGGFFLIPTAEEMLAMEGTGLTTRPEERLRKLETSKKSSGHKPAKSTKTIDTDVEDEADAA</sequence>
<feature type="compositionally biased region" description="Acidic residues" evidence="1">
    <location>
        <begin position="120"/>
        <end position="129"/>
    </location>
</feature>